<dbReference type="EMBL" id="JASBWU010000002">
    <property type="protein sequence ID" value="KAJ9124035.1"/>
    <property type="molecule type" value="Genomic_DNA"/>
</dbReference>
<accession>A0ACC2XKX4</accession>
<evidence type="ECO:0000313" key="2">
    <source>
        <dbReference type="Proteomes" id="UP001243375"/>
    </source>
</evidence>
<reference evidence="1" key="1">
    <citation type="submission" date="2023-04" db="EMBL/GenBank/DDBJ databases">
        <title>Draft Genome sequencing of Naganishia species isolated from polar environments using Oxford Nanopore Technology.</title>
        <authorList>
            <person name="Leo P."/>
            <person name="Venkateswaran K."/>
        </authorList>
    </citation>
    <scope>NUCLEOTIDE SEQUENCE</scope>
    <source>
        <strain evidence="1">MNA-CCFEE 5425</strain>
    </source>
</reference>
<sequence>MPKQLSYPRQIQVCGATFTRPQHVGRHMRSHTGDKPYHCKECPEKFARSDLLSRHVNKTHGSADGGDGKINGRLGAGGRKKARKPNFVPSALALQQARNQINPHAFTEHGQTQRHGTLNGQHLQNLQSPFTTQAFQPSQNVAYMQARPTEYPASRLALSNPQAMGGMVVRPQGNPSYGMTYVPGTGKVAVPGYEVDDEDDDDDQWVNVPHDYNGSSVGSTFENSSSSGNPQSSMQGHYASFSPAAGPVHAAHMMNNVLEPSPQIFWSESPQHSSPIYPGMPVYSQAGQHNMKNNYVSANTYGSSSPFSLADPARLGQTSESPVAIGRNIMMRNGSSPLAPSPGGMTHPGPLPTAYSSVMPAPLIPTGTPLVDRIEKVKKRACEACNQSKVKCDFEVPCGKCASRKLTCVYPTARKPNRKTTFSSSPLSPETSDTGKPTLISHNSAAREIQPVFLSAQETLPADGLMSSPTTLAMLGGIAANANTSIQPQTDGTQSFSPVFPEGPSQPFSIDMGSARSQAYPAYHANMLNTGVRMSDTAYPATFTQMRPLNDEDSQSSVSGHTFGDTPGVDSRRSSLAEPYAAGDQHIDNALPFNALTLNGATLLVPGDSHGNDVQQRISDSVAVQTKAENDMHVNDGSVPYIVPHQPFFWGSHPVGMHDPKSASALLSHPAAPPNQREMAFVSRPSLVRGRSNSVPALHTPRAAADPTHYFMPVMKSPLPSEHSVLPQDWNAQIQHMTSQLNRNGSGTSSLQQVEDTIDITTQPSPRTHVPASDDILTITPHVASSMHDPHKSSRPGPAVIQNNMSLTMAKQLLSGRGSLQTLAPERTASFLDSTPSAELDGMKWNINLTSNVGAARIESPLKMSDHLVRPGNKRLASQTLGPDMQKRQSISSPDDALSRQQSSLNPQMNRVTTMLASQSVSAMDQFPGRRASIPSWLPDPASGNQGLMDNAVNHNMTFTPANQPMYSGRSAMDLNSNAPPSFFPDLTPTLFDPMQQGFNFNPADLSTPTYERGALVLNQIL</sequence>
<gene>
    <name evidence="1" type="ORF">QFC22_000828</name>
</gene>
<evidence type="ECO:0000313" key="1">
    <source>
        <dbReference type="EMBL" id="KAJ9124035.1"/>
    </source>
</evidence>
<name>A0ACC2XKX4_9TREE</name>
<proteinExistence type="predicted"/>
<protein>
    <submittedName>
        <fullName evidence="1">Uncharacterized protein</fullName>
    </submittedName>
</protein>
<dbReference type="Proteomes" id="UP001243375">
    <property type="component" value="Unassembled WGS sequence"/>
</dbReference>
<keyword evidence="2" id="KW-1185">Reference proteome</keyword>
<comment type="caution">
    <text evidence="1">The sequence shown here is derived from an EMBL/GenBank/DDBJ whole genome shotgun (WGS) entry which is preliminary data.</text>
</comment>
<organism evidence="1 2">
    <name type="scientific">Naganishia vaughanmartiniae</name>
    <dbReference type="NCBI Taxonomy" id="1424756"/>
    <lineage>
        <taxon>Eukaryota</taxon>
        <taxon>Fungi</taxon>
        <taxon>Dikarya</taxon>
        <taxon>Basidiomycota</taxon>
        <taxon>Agaricomycotina</taxon>
        <taxon>Tremellomycetes</taxon>
        <taxon>Filobasidiales</taxon>
        <taxon>Filobasidiaceae</taxon>
        <taxon>Naganishia</taxon>
    </lineage>
</organism>